<evidence type="ECO:0000313" key="3">
    <source>
        <dbReference type="EMBL" id="RUO96741.1"/>
    </source>
</evidence>
<reference evidence="3 4" key="1">
    <citation type="journal article" date="2018" name="New Phytol.">
        <title>Phylogenomics of Endogonaceae and evolution of mycorrhizas within Mucoromycota.</title>
        <authorList>
            <person name="Chang Y."/>
            <person name="Desiro A."/>
            <person name="Na H."/>
            <person name="Sandor L."/>
            <person name="Lipzen A."/>
            <person name="Clum A."/>
            <person name="Barry K."/>
            <person name="Grigoriev I.V."/>
            <person name="Martin F.M."/>
            <person name="Stajich J.E."/>
            <person name="Smith M.E."/>
            <person name="Bonito G."/>
            <person name="Spatafora J.W."/>
        </authorList>
    </citation>
    <scope>NUCLEOTIDE SEQUENCE [LARGE SCALE GENOMIC DNA]</scope>
    <source>
        <strain evidence="3 4">GMNB39</strain>
    </source>
</reference>
<dbReference type="AlphaFoldDB" id="A0A433A237"/>
<evidence type="ECO:0000256" key="2">
    <source>
        <dbReference type="SAM" id="MobiDB-lite"/>
    </source>
</evidence>
<feature type="region of interest" description="Disordered" evidence="2">
    <location>
        <begin position="1"/>
        <end position="31"/>
    </location>
</feature>
<dbReference type="EMBL" id="RBNI01019870">
    <property type="protein sequence ID" value="RUO96741.1"/>
    <property type="molecule type" value="Genomic_DNA"/>
</dbReference>
<gene>
    <name evidence="3" type="ORF">BC936DRAFT_141531</name>
</gene>
<organism evidence="3 4">
    <name type="scientific">Jimgerdemannia flammicorona</name>
    <dbReference type="NCBI Taxonomy" id="994334"/>
    <lineage>
        <taxon>Eukaryota</taxon>
        <taxon>Fungi</taxon>
        <taxon>Fungi incertae sedis</taxon>
        <taxon>Mucoromycota</taxon>
        <taxon>Mucoromycotina</taxon>
        <taxon>Endogonomycetes</taxon>
        <taxon>Endogonales</taxon>
        <taxon>Endogonaceae</taxon>
        <taxon>Jimgerdemannia</taxon>
    </lineage>
</organism>
<sequence length="104" mass="11149">MTILAPPTTEPLRGEDTTVVTSPSPPTAFGYTDPPLPFQLGSIVSDVTHHLDLRLMAPLGNGSYAIVYLAQDEKTGKSYALKCLSKMTLTEEQLDVQSNEVGLG</sequence>
<evidence type="ECO:0008006" key="5">
    <source>
        <dbReference type="Google" id="ProtNLM"/>
    </source>
</evidence>
<keyword evidence="1" id="KW-0547">Nucleotide-binding</keyword>
<keyword evidence="4" id="KW-1185">Reference proteome</keyword>
<name>A0A433A237_9FUNG</name>
<accession>A0A433A237</accession>
<feature type="binding site" evidence="1">
    <location>
        <position position="82"/>
    </location>
    <ligand>
        <name>ATP</name>
        <dbReference type="ChEBI" id="CHEBI:30616"/>
    </ligand>
</feature>
<evidence type="ECO:0000256" key="1">
    <source>
        <dbReference type="PROSITE-ProRule" id="PRU10141"/>
    </source>
</evidence>
<dbReference type="SUPFAM" id="SSF56112">
    <property type="entry name" value="Protein kinase-like (PK-like)"/>
    <property type="match status" value="1"/>
</dbReference>
<evidence type="ECO:0000313" key="4">
    <source>
        <dbReference type="Proteomes" id="UP000268093"/>
    </source>
</evidence>
<comment type="caution">
    <text evidence="3">The sequence shown here is derived from an EMBL/GenBank/DDBJ whole genome shotgun (WGS) entry which is preliminary data.</text>
</comment>
<dbReference type="Proteomes" id="UP000268093">
    <property type="component" value="Unassembled WGS sequence"/>
</dbReference>
<proteinExistence type="predicted"/>
<dbReference type="InterPro" id="IPR017441">
    <property type="entry name" value="Protein_kinase_ATP_BS"/>
</dbReference>
<dbReference type="Gene3D" id="3.30.200.20">
    <property type="entry name" value="Phosphorylase Kinase, domain 1"/>
    <property type="match status" value="1"/>
</dbReference>
<keyword evidence="1" id="KW-0067">ATP-binding</keyword>
<protein>
    <recommendedName>
        <fullName evidence="5">Protein kinase domain-containing protein</fullName>
    </recommendedName>
</protein>
<dbReference type="PROSITE" id="PS00107">
    <property type="entry name" value="PROTEIN_KINASE_ATP"/>
    <property type="match status" value="1"/>
</dbReference>
<dbReference type="InterPro" id="IPR011009">
    <property type="entry name" value="Kinase-like_dom_sf"/>
</dbReference>
<dbReference type="OrthoDB" id="541276at2759"/>
<dbReference type="GO" id="GO:0005524">
    <property type="term" value="F:ATP binding"/>
    <property type="evidence" value="ECO:0007669"/>
    <property type="project" value="UniProtKB-UniRule"/>
</dbReference>